<feature type="signal peptide" evidence="1">
    <location>
        <begin position="1"/>
        <end position="21"/>
    </location>
</feature>
<sequence>MLRELSFAVLSVISFSSASLAEPCDDAWGRLDSLNPFFSSAKLKTKSGLYKCKVIDVHPYHLEFDVLCDNGSSIHSEWLMGQPIEGIEDDEQIFVRDRNGSEFKMEYNVQPVINCDHNRGIMSFDIEYYAYQKAFQFTLNIHYKLKYRPLLKPAGF</sequence>
<reference evidence="2 3" key="1">
    <citation type="journal article" date="2023" name="J. Phycol.">
        <title>Chrysosporum ovalisporum is synonymous with the true-branching cyanobacterium Umezakia natans (Nostocales/Aphanizomenonaceae).</title>
        <authorList>
            <person name="McGregor G.B."/>
            <person name="Sendall B.C."/>
            <person name="Niiyama Y."/>
            <person name="Tuji A."/>
            <person name="Willis A."/>
        </authorList>
    </citation>
    <scope>NUCLEOTIDE SEQUENCE [LARGE SCALE GENOMIC DNA]</scope>
    <source>
        <strain evidence="2 3">CS-531</strain>
    </source>
</reference>
<evidence type="ECO:0000256" key="1">
    <source>
        <dbReference type="SAM" id="SignalP"/>
    </source>
</evidence>
<name>A0ABT6KFV6_9CYAN</name>
<feature type="chain" id="PRO_5045289478" evidence="1">
    <location>
        <begin position="22"/>
        <end position="156"/>
    </location>
</feature>
<proteinExistence type="predicted"/>
<dbReference type="RefSeq" id="WP_280801975.1">
    <property type="nucleotide sequence ID" value="NZ_JANQDF010000131.1"/>
</dbReference>
<accession>A0ABT6KFV6</accession>
<comment type="caution">
    <text evidence="2">The sequence shown here is derived from an EMBL/GenBank/DDBJ whole genome shotgun (WGS) entry which is preliminary data.</text>
</comment>
<protein>
    <submittedName>
        <fullName evidence="2">Uncharacterized protein</fullName>
    </submittedName>
</protein>
<organism evidence="2 3">
    <name type="scientific">Anabaenopsis tanganyikae CS-531</name>
    <dbReference type="NCBI Taxonomy" id="2785304"/>
    <lineage>
        <taxon>Bacteria</taxon>
        <taxon>Bacillati</taxon>
        <taxon>Cyanobacteriota</taxon>
        <taxon>Cyanophyceae</taxon>
        <taxon>Nostocales</taxon>
        <taxon>Nodulariaceae</taxon>
        <taxon>Anabaenopsis</taxon>
        <taxon>Anabaenopsis tanganyikae</taxon>
    </lineage>
</organism>
<gene>
    <name evidence="2" type="ORF">NWP22_12985</name>
</gene>
<dbReference type="Proteomes" id="UP001159386">
    <property type="component" value="Unassembled WGS sequence"/>
</dbReference>
<evidence type="ECO:0000313" key="3">
    <source>
        <dbReference type="Proteomes" id="UP001159386"/>
    </source>
</evidence>
<evidence type="ECO:0000313" key="2">
    <source>
        <dbReference type="EMBL" id="MDH6106772.1"/>
    </source>
</evidence>
<dbReference type="EMBL" id="JANQDF010000131">
    <property type="protein sequence ID" value="MDH6106772.1"/>
    <property type="molecule type" value="Genomic_DNA"/>
</dbReference>
<keyword evidence="1" id="KW-0732">Signal</keyword>
<keyword evidence="3" id="KW-1185">Reference proteome</keyword>